<protein>
    <submittedName>
        <fullName evidence="8">Multicomponent Na+:H+ antiporter subunit E</fullName>
    </submittedName>
</protein>
<sequence>MTERAVKRNAKVRLWLQVPLLVVLVVLWMLLWGQFTALSFVTGLVLAVVVTRAFYLPPVEFSGRLNVWHLALFLGHFSWRLVVGSFQVALQAFSPQPIRGNGVIAAQMFTRSDLIMTLTAIAVSLIPGSLVLEADRERSILYLHVLGTGPGDSVATARAEVERVERSLVRALGSREDIERMKQ</sequence>
<comment type="subcellular location">
    <subcellularLocation>
        <location evidence="1">Cell membrane</location>
        <topology evidence="1">Multi-pass membrane protein</topology>
    </subcellularLocation>
</comment>
<evidence type="ECO:0000313" key="8">
    <source>
        <dbReference type="EMBL" id="MET4583395.1"/>
    </source>
</evidence>
<evidence type="ECO:0000256" key="7">
    <source>
        <dbReference type="SAM" id="Phobius"/>
    </source>
</evidence>
<keyword evidence="3" id="KW-1003">Cell membrane</keyword>
<name>A0ABV2QS43_9MICO</name>
<evidence type="ECO:0000313" key="9">
    <source>
        <dbReference type="Proteomes" id="UP001549257"/>
    </source>
</evidence>
<evidence type="ECO:0000256" key="6">
    <source>
        <dbReference type="ARBA" id="ARBA00023136"/>
    </source>
</evidence>
<keyword evidence="9" id="KW-1185">Reference proteome</keyword>
<dbReference type="PANTHER" id="PTHR34584:SF1">
    <property type="entry name" value="NA(+)_H(+) ANTIPORTER SUBUNIT E1"/>
    <property type="match status" value="1"/>
</dbReference>
<accession>A0ABV2QS43</accession>
<gene>
    <name evidence="8" type="ORF">ABIE21_002921</name>
</gene>
<feature type="transmembrane region" description="Helical" evidence="7">
    <location>
        <begin position="114"/>
        <end position="132"/>
    </location>
</feature>
<evidence type="ECO:0000256" key="1">
    <source>
        <dbReference type="ARBA" id="ARBA00004651"/>
    </source>
</evidence>
<dbReference type="Proteomes" id="UP001549257">
    <property type="component" value="Unassembled WGS sequence"/>
</dbReference>
<evidence type="ECO:0000256" key="4">
    <source>
        <dbReference type="ARBA" id="ARBA00022692"/>
    </source>
</evidence>
<feature type="transmembrane region" description="Helical" evidence="7">
    <location>
        <begin position="37"/>
        <end position="55"/>
    </location>
</feature>
<dbReference type="InterPro" id="IPR002758">
    <property type="entry name" value="Cation_antiport_E"/>
</dbReference>
<dbReference type="EMBL" id="JBEPSJ010000004">
    <property type="protein sequence ID" value="MET4583395.1"/>
    <property type="molecule type" value="Genomic_DNA"/>
</dbReference>
<keyword evidence="5 7" id="KW-1133">Transmembrane helix</keyword>
<evidence type="ECO:0000256" key="5">
    <source>
        <dbReference type="ARBA" id="ARBA00022989"/>
    </source>
</evidence>
<dbReference type="RefSeq" id="WP_354025571.1">
    <property type="nucleotide sequence ID" value="NZ_JBEPSJ010000004.1"/>
</dbReference>
<comment type="similarity">
    <text evidence="2">Belongs to the CPA3 antiporters (TC 2.A.63) subunit E family.</text>
</comment>
<organism evidence="8 9">
    <name type="scientific">Conyzicola nivalis</name>
    <dbReference type="NCBI Taxonomy" id="1477021"/>
    <lineage>
        <taxon>Bacteria</taxon>
        <taxon>Bacillati</taxon>
        <taxon>Actinomycetota</taxon>
        <taxon>Actinomycetes</taxon>
        <taxon>Micrococcales</taxon>
        <taxon>Microbacteriaceae</taxon>
        <taxon>Conyzicola</taxon>
    </lineage>
</organism>
<keyword evidence="6 7" id="KW-0472">Membrane</keyword>
<evidence type="ECO:0000256" key="2">
    <source>
        <dbReference type="ARBA" id="ARBA00006228"/>
    </source>
</evidence>
<dbReference type="Pfam" id="PF01899">
    <property type="entry name" value="MNHE"/>
    <property type="match status" value="1"/>
</dbReference>
<feature type="transmembrane region" description="Helical" evidence="7">
    <location>
        <begin position="12"/>
        <end position="31"/>
    </location>
</feature>
<proteinExistence type="inferred from homology"/>
<dbReference type="NCBIfam" id="NF006521">
    <property type="entry name" value="PRK08965.1-5"/>
    <property type="match status" value="1"/>
</dbReference>
<keyword evidence="4 7" id="KW-0812">Transmembrane</keyword>
<reference evidence="8 9" key="1">
    <citation type="submission" date="2024-06" db="EMBL/GenBank/DDBJ databases">
        <title>Sorghum-associated microbial communities from plants grown in Nebraska, USA.</title>
        <authorList>
            <person name="Schachtman D."/>
        </authorList>
    </citation>
    <scope>NUCLEOTIDE SEQUENCE [LARGE SCALE GENOMIC DNA]</scope>
    <source>
        <strain evidence="8 9">2857</strain>
    </source>
</reference>
<dbReference type="PANTHER" id="PTHR34584">
    <property type="entry name" value="NA(+)/H(+) ANTIPORTER SUBUNIT E1"/>
    <property type="match status" value="1"/>
</dbReference>
<feature type="transmembrane region" description="Helical" evidence="7">
    <location>
        <begin position="67"/>
        <end position="94"/>
    </location>
</feature>
<evidence type="ECO:0000256" key="3">
    <source>
        <dbReference type="ARBA" id="ARBA00022475"/>
    </source>
</evidence>
<comment type="caution">
    <text evidence="8">The sequence shown here is derived from an EMBL/GenBank/DDBJ whole genome shotgun (WGS) entry which is preliminary data.</text>
</comment>